<name>A0A374PDQ3_9FIRM</name>
<evidence type="ECO:0000313" key="5">
    <source>
        <dbReference type="EMBL" id="RGJ08238.1"/>
    </source>
</evidence>
<dbReference type="InterPro" id="IPR000600">
    <property type="entry name" value="ROK"/>
</dbReference>
<dbReference type="Gene3D" id="3.30.420.40">
    <property type="match status" value="2"/>
</dbReference>
<dbReference type="GO" id="GO:0003700">
    <property type="term" value="F:DNA-binding transcription factor activity"/>
    <property type="evidence" value="ECO:0007669"/>
    <property type="project" value="InterPro"/>
</dbReference>
<dbReference type="SUPFAM" id="SSF46785">
    <property type="entry name" value="Winged helix' DNA-binding domain"/>
    <property type="match status" value="1"/>
</dbReference>
<dbReference type="RefSeq" id="WP_117630251.1">
    <property type="nucleotide sequence ID" value="NZ_QSON01000001.1"/>
</dbReference>
<evidence type="ECO:0000313" key="6">
    <source>
        <dbReference type="Proteomes" id="UP000263014"/>
    </source>
</evidence>
<proteinExistence type="inferred from homology"/>
<dbReference type="InterPro" id="IPR036388">
    <property type="entry name" value="WH-like_DNA-bd_sf"/>
</dbReference>
<dbReference type="AlphaFoldDB" id="A0A374PDQ3"/>
<evidence type="ECO:0000256" key="2">
    <source>
        <dbReference type="ARBA" id="ARBA00006479"/>
    </source>
</evidence>
<dbReference type="SUPFAM" id="SSF53067">
    <property type="entry name" value="Actin-like ATPase domain"/>
    <property type="match status" value="1"/>
</dbReference>
<dbReference type="EMBL" id="QSON01000001">
    <property type="protein sequence ID" value="RGJ08238.1"/>
    <property type="molecule type" value="Genomic_DNA"/>
</dbReference>
<evidence type="ECO:0000259" key="4">
    <source>
        <dbReference type="Pfam" id="PF01047"/>
    </source>
</evidence>
<dbReference type="PANTHER" id="PTHR18964">
    <property type="entry name" value="ROK (REPRESSOR, ORF, KINASE) FAMILY"/>
    <property type="match status" value="1"/>
</dbReference>
<accession>A0A374PDQ3</accession>
<reference evidence="5 6" key="1">
    <citation type="submission" date="2018-08" db="EMBL/GenBank/DDBJ databases">
        <title>A genome reference for cultivated species of the human gut microbiota.</title>
        <authorList>
            <person name="Zou Y."/>
            <person name="Xue W."/>
            <person name="Luo G."/>
        </authorList>
    </citation>
    <scope>NUCLEOTIDE SEQUENCE [LARGE SCALE GENOMIC DNA]</scope>
    <source>
        <strain evidence="5 6">TM09-12</strain>
    </source>
</reference>
<comment type="function">
    <text evidence="1">Transcriptional repressor of xylose-utilizing enzymes.</text>
</comment>
<protein>
    <submittedName>
        <fullName evidence="5">ROK family transcriptional regulator</fullName>
    </submittedName>
</protein>
<dbReference type="InterPro" id="IPR036390">
    <property type="entry name" value="WH_DNA-bd_sf"/>
</dbReference>
<dbReference type="Proteomes" id="UP000263014">
    <property type="component" value="Unassembled WGS sequence"/>
</dbReference>
<sequence>MYMETGEGVDRLTTSGRILRYIFRRQPVSRSEIARHLGLSPAMVTTVISSLIENNIITELEKSLDKESKASGRKRLMLGIRADAKYSIGVEIGIEHFRFCLTDLSGNVLKQFSYVPTREQIINVNISIEQGVLKLIEDTGVPRDRVAGIGVALPGHLDPLDGHMVTLSSNWVNFNAHALEETLHMGVAAENNVRSMAYQKYLFDYKTCPENFVFIHVGVGIFCANFTAGQLTQGSYISGEIGHTISNPDGPRCECGKSGCLQTYASESWILQKIRTLYRTAPHSLLHGLVSSEDDITLETALAAYSLGDEIVTHIFHDAVRYLGIAIANISIIMNPQKLYIHSRMFQHTLLRDELQRYIESQLTFLDKHCTEEINILDFDSSRAAAGAAALAIDRLFIYRQP</sequence>
<comment type="caution">
    <text evidence="5">The sequence shown here is derived from an EMBL/GenBank/DDBJ whole genome shotgun (WGS) entry which is preliminary data.</text>
</comment>
<dbReference type="PANTHER" id="PTHR18964:SF149">
    <property type="entry name" value="BIFUNCTIONAL UDP-N-ACETYLGLUCOSAMINE 2-EPIMERASE_N-ACETYLMANNOSAMINE KINASE"/>
    <property type="match status" value="1"/>
</dbReference>
<feature type="domain" description="HTH marR-type" evidence="4">
    <location>
        <begin position="14"/>
        <end position="61"/>
    </location>
</feature>
<evidence type="ECO:0000256" key="3">
    <source>
        <dbReference type="ARBA" id="ARBA00022629"/>
    </source>
</evidence>
<comment type="similarity">
    <text evidence="2">Belongs to the ROK (NagC/XylR) family.</text>
</comment>
<gene>
    <name evidence="5" type="ORF">DXD79_02225</name>
</gene>
<dbReference type="InterPro" id="IPR043129">
    <property type="entry name" value="ATPase_NBD"/>
</dbReference>
<keyword evidence="3" id="KW-0119">Carbohydrate metabolism</keyword>
<dbReference type="InterPro" id="IPR000835">
    <property type="entry name" value="HTH_MarR-typ"/>
</dbReference>
<organism evidence="5 6">
    <name type="scientific">Hungatella hathewayi</name>
    <dbReference type="NCBI Taxonomy" id="154046"/>
    <lineage>
        <taxon>Bacteria</taxon>
        <taxon>Bacillati</taxon>
        <taxon>Bacillota</taxon>
        <taxon>Clostridia</taxon>
        <taxon>Lachnospirales</taxon>
        <taxon>Lachnospiraceae</taxon>
        <taxon>Hungatella</taxon>
    </lineage>
</organism>
<dbReference type="GO" id="GO:0042732">
    <property type="term" value="P:D-xylose metabolic process"/>
    <property type="evidence" value="ECO:0007669"/>
    <property type="project" value="UniProtKB-KW"/>
</dbReference>
<dbReference type="Pfam" id="PF00480">
    <property type="entry name" value="ROK"/>
    <property type="match status" value="1"/>
</dbReference>
<dbReference type="Gene3D" id="1.10.10.10">
    <property type="entry name" value="Winged helix-like DNA-binding domain superfamily/Winged helix DNA-binding domain"/>
    <property type="match status" value="1"/>
</dbReference>
<evidence type="ECO:0000256" key="1">
    <source>
        <dbReference type="ARBA" id="ARBA00002486"/>
    </source>
</evidence>
<dbReference type="Pfam" id="PF01047">
    <property type="entry name" value="MarR"/>
    <property type="match status" value="1"/>
</dbReference>
<keyword evidence="3" id="KW-0859">Xylose metabolism</keyword>